<keyword evidence="2" id="KW-1185">Reference proteome</keyword>
<accession>A0ABY6HW36</accession>
<dbReference type="Proteomes" id="UP001208689">
    <property type="component" value="Chromosome"/>
</dbReference>
<proteinExistence type="predicted"/>
<organism evidence="1 2">
    <name type="scientific">Candidatus Lokiarchaeum ossiferum</name>
    <dbReference type="NCBI Taxonomy" id="2951803"/>
    <lineage>
        <taxon>Archaea</taxon>
        <taxon>Promethearchaeati</taxon>
        <taxon>Promethearchaeota</taxon>
        <taxon>Promethearchaeia</taxon>
        <taxon>Promethearchaeales</taxon>
        <taxon>Promethearchaeaceae</taxon>
        <taxon>Candidatus Lokiarchaeum</taxon>
    </lineage>
</organism>
<gene>
    <name evidence="1" type="ORF">NEF87_003059</name>
</gene>
<evidence type="ECO:0000313" key="2">
    <source>
        <dbReference type="Proteomes" id="UP001208689"/>
    </source>
</evidence>
<evidence type="ECO:0000313" key="1">
    <source>
        <dbReference type="EMBL" id="UYP46774.1"/>
    </source>
</evidence>
<dbReference type="EMBL" id="CP104013">
    <property type="protein sequence ID" value="UYP46774.1"/>
    <property type="molecule type" value="Genomic_DNA"/>
</dbReference>
<protein>
    <submittedName>
        <fullName evidence="1">Uncharacterized protein</fullName>
    </submittedName>
</protein>
<name>A0ABY6HW36_9ARCH</name>
<reference evidence="1" key="1">
    <citation type="submission" date="2022-09" db="EMBL/GenBank/DDBJ databases">
        <title>Actin cytoskeleton and complex cell architecture in an #Asgard archaeon.</title>
        <authorList>
            <person name="Ponce Toledo R.I."/>
            <person name="Schleper C."/>
            <person name="Rodrigues Oliveira T."/>
            <person name="Wollweber F."/>
            <person name="Xu J."/>
            <person name="Rittmann S."/>
            <person name="Klingl A."/>
            <person name="Pilhofer M."/>
        </authorList>
    </citation>
    <scope>NUCLEOTIDE SEQUENCE</scope>
    <source>
        <strain evidence="1">B-35</strain>
    </source>
</reference>
<sequence length="81" mass="9425">MSKFPIHPGSISYYELINGEEILQNKRSSHDIPKSMLFKEINAKWIPVVKVVMIQNEKMREIHEYGPNGQLLQSTLQLQDD</sequence>